<keyword evidence="2" id="KW-1185">Reference proteome</keyword>
<accession>A0A7I8BPA7</accession>
<evidence type="ECO:0000313" key="1">
    <source>
        <dbReference type="EMBL" id="BCF90333.1"/>
    </source>
</evidence>
<dbReference type="KEGG" id="plad:PPGU16_34000"/>
<reference evidence="1 2" key="1">
    <citation type="journal article" date="2020" name="Genes (Basel)">
        <title>Genomic Comparison of Insect Gut Symbionts from Divergent Burkholderia Subclades.</title>
        <authorList>
            <person name="Takeshita K."/>
            <person name="Kikuchi Y."/>
        </authorList>
    </citation>
    <scope>NUCLEOTIDE SEQUENCE [LARGE SCALE GENOMIC DNA]</scope>
    <source>
        <strain evidence="1 2">PGU16</strain>
    </source>
</reference>
<dbReference type="AlphaFoldDB" id="A0A7I8BPA7"/>
<proteinExistence type="predicted"/>
<gene>
    <name evidence="1" type="ORF">PPGU16_34000</name>
</gene>
<evidence type="ECO:0000313" key="2">
    <source>
        <dbReference type="Proteomes" id="UP000510888"/>
    </source>
</evidence>
<dbReference type="Proteomes" id="UP000510888">
    <property type="component" value="Chromosome 2"/>
</dbReference>
<name>A0A7I8BPA7_9BURK</name>
<sequence>MAVFVAVWGSLLIFNHRHHWTDRLLIKLEAKKYENCRSTGVEFKGNRLSVCATNENWWRFNFTEAVVYDSSGQIMRQHRLHSPDWINAALTLGRPFGSGEFSARRLTGDFYLVTFYYARDDELISECRAIHEQCILFKK</sequence>
<protein>
    <submittedName>
        <fullName evidence="1">Uncharacterized protein</fullName>
    </submittedName>
</protein>
<dbReference type="EMBL" id="AP023175">
    <property type="protein sequence ID" value="BCF90333.1"/>
    <property type="molecule type" value="Genomic_DNA"/>
</dbReference>
<organism evidence="1 2">
    <name type="scientific">Paraburkholderia largidicola</name>
    <dbReference type="NCBI Taxonomy" id="3014751"/>
    <lineage>
        <taxon>Bacteria</taxon>
        <taxon>Pseudomonadati</taxon>
        <taxon>Pseudomonadota</taxon>
        <taxon>Betaproteobacteria</taxon>
        <taxon>Burkholderiales</taxon>
        <taxon>Burkholderiaceae</taxon>
        <taxon>Paraburkholderia</taxon>
    </lineage>
</organism>